<dbReference type="SUPFAM" id="SSF53474">
    <property type="entry name" value="alpha/beta-Hydrolases"/>
    <property type="match status" value="1"/>
</dbReference>
<dbReference type="InterPro" id="IPR033124">
    <property type="entry name" value="Ser_caboxypep_his_AS"/>
</dbReference>
<keyword evidence="5 7" id="KW-0378">Hydrolase</keyword>
<comment type="similarity">
    <text evidence="1 7">Belongs to the peptidase S10 family.</text>
</comment>
<evidence type="ECO:0000313" key="10">
    <source>
        <dbReference type="Proteomes" id="UP000660262"/>
    </source>
</evidence>
<dbReference type="Proteomes" id="UP000660262">
    <property type="component" value="Unassembled WGS sequence"/>
</dbReference>
<keyword evidence="4 7" id="KW-0732">Signal</keyword>
<dbReference type="GO" id="GO:0004185">
    <property type="term" value="F:serine-type carboxypeptidase activity"/>
    <property type="evidence" value="ECO:0007669"/>
    <property type="project" value="UniProtKB-UniRule"/>
</dbReference>
<evidence type="ECO:0000313" key="9">
    <source>
        <dbReference type="EMBL" id="GHP12480.1"/>
    </source>
</evidence>
<accession>A0A830I396</accession>
<protein>
    <recommendedName>
        <fullName evidence="7">Carboxypeptidase</fullName>
        <ecNumber evidence="7">3.4.16.-</ecNumber>
    </recommendedName>
</protein>
<dbReference type="InterPro" id="IPR001563">
    <property type="entry name" value="Peptidase_S10"/>
</dbReference>
<feature type="signal peptide" evidence="7">
    <location>
        <begin position="1"/>
        <end position="31"/>
    </location>
</feature>
<evidence type="ECO:0000256" key="8">
    <source>
        <dbReference type="SAM" id="MobiDB-lite"/>
    </source>
</evidence>
<organism evidence="9 10">
    <name type="scientific">Pycnococcus provasolii</name>
    <dbReference type="NCBI Taxonomy" id="41880"/>
    <lineage>
        <taxon>Eukaryota</taxon>
        <taxon>Viridiplantae</taxon>
        <taxon>Chlorophyta</taxon>
        <taxon>Pseudoscourfieldiophyceae</taxon>
        <taxon>Pseudoscourfieldiales</taxon>
        <taxon>Pycnococcaceae</taxon>
        <taxon>Pycnococcus</taxon>
    </lineage>
</organism>
<keyword evidence="2 7" id="KW-0121">Carboxypeptidase</keyword>
<dbReference type="Gene3D" id="3.40.50.1820">
    <property type="entry name" value="alpha/beta hydrolase"/>
    <property type="match status" value="1"/>
</dbReference>
<gene>
    <name evidence="9" type="ORF">PPROV_001120800</name>
</gene>
<dbReference type="PANTHER" id="PTHR11802">
    <property type="entry name" value="SERINE PROTEASE FAMILY S10 SERINE CARBOXYPEPTIDASE"/>
    <property type="match status" value="1"/>
</dbReference>
<dbReference type="PROSITE" id="PS00131">
    <property type="entry name" value="CARBOXYPEPT_SER_SER"/>
    <property type="match status" value="1"/>
</dbReference>
<reference evidence="9" key="1">
    <citation type="submission" date="2020-10" db="EMBL/GenBank/DDBJ databases">
        <title>Unveiling of a novel bifunctional photoreceptor, Dualchrome1, isolated from a cosmopolitan green alga.</title>
        <authorList>
            <person name="Suzuki S."/>
            <person name="Kawachi M."/>
        </authorList>
    </citation>
    <scope>NUCLEOTIDE SEQUENCE</scope>
    <source>
        <strain evidence="9">NIES 2893</strain>
    </source>
</reference>
<dbReference type="EC" id="3.4.16.-" evidence="7"/>
<dbReference type="InterPro" id="IPR018202">
    <property type="entry name" value="Ser_caboxypep_ser_AS"/>
</dbReference>
<dbReference type="PANTHER" id="PTHR11802:SF113">
    <property type="entry name" value="SERINE CARBOXYPEPTIDASE CTSA-4.1"/>
    <property type="match status" value="1"/>
</dbReference>
<feature type="chain" id="PRO_5033113405" description="Carboxypeptidase" evidence="7">
    <location>
        <begin position="32"/>
        <end position="563"/>
    </location>
</feature>
<dbReference type="PRINTS" id="PR00724">
    <property type="entry name" value="CRBOXYPTASEC"/>
</dbReference>
<dbReference type="GO" id="GO:0006508">
    <property type="term" value="P:proteolysis"/>
    <property type="evidence" value="ECO:0007669"/>
    <property type="project" value="UniProtKB-KW"/>
</dbReference>
<feature type="compositionally biased region" description="Low complexity" evidence="8">
    <location>
        <begin position="96"/>
        <end position="107"/>
    </location>
</feature>
<evidence type="ECO:0000256" key="5">
    <source>
        <dbReference type="ARBA" id="ARBA00022801"/>
    </source>
</evidence>
<keyword evidence="3 7" id="KW-0645">Protease</keyword>
<dbReference type="OrthoDB" id="443318at2759"/>
<evidence type="ECO:0000256" key="3">
    <source>
        <dbReference type="ARBA" id="ARBA00022670"/>
    </source>
</evidence>
<dbReference type="Pfam" id="PF00450">
    <property type="entry name" value="Peptidase_S10"/>
    <property type="match status" value="1"/>
</dbReference>
<keyword evidence="10" id="KW-1185">Reference proteome</keyword>
<dbReference type="InterPro" id="IPR029058">
    <property type="entry name" value="AB_hydrolase_fold"/>
</dbReference>
<dbReference type="EMBL" id="BNJQ01000042">
    <property type="protein sequence ID" value="GHP12480.1"/>
    <property type="molecule type" value="Genomic_DNA"/>
</dbReference>
<evidence type="ECO:0000256" key="6">
    <source>
        <dbReference type="ARBA" id="ARBA00023180"/>
    </source>
</evidence>
<name>A0A830I396_9CHLO</name>
<feature type="region of interest" description="Disordered" evidence="8">
    <location>
        <begin position="96"/>
        <end position="121"/>
    </location>
</feature>
<keyword evidence="6" id="KW-0325">Glycoprotein</keyword>
<evidence type="ECO:0000256" key="1">
    <source>
        <dbReference type="ARBA" id="ARBA00009431"/>
    </source>
</evidence>
<comment type="caution">
    <text evidence="9">The sequence shown here is derived from an EMBL/GenBank/DDBJ whole genome shotgun (WGS) entry which is preliminary data.</text>
</comment>
<dbReference type="AlphaFoldDB" id="A0A830I396"/>
<proteinExistence type="inferred from homology"/>
<evidence type="ECO:0000256" key="2">
    <source>
        <dbReference type="ARBA" id="ARBA00022645"/>
    </source>
</evidence>
<evidence type="ECO:0000256" key="7">
    <source>
        <dbReference type="RuleBase" id="RU361156"/>
    </source>
</evidence>
<dbReference type="PROSITE" id="PS00560">
    <property type="entry name" value="CARBOXYPEPT_SER_HIS"/>
    <property type="match status" value="1"/>
</dbReference>
<evidence type="ECO:0000256" key="4">
    <source>
        <dbReference type="ARBA" id="ARBA00022729"/>
    </source>
</evidence>
<sequence length="563" mass="59997">MAHPCVMKKMSLWGPLLVSFVLSCLFIGAFSEAVGSASASASGASGASSASGSVFSSGASGASGGGPFFSSGASASRGGVLSERPVSFSVSSEGVLSSSSSSSSSSSAKNHDGGGGSSENPTSLGDAAGYYSLKNTHGGHMFYLFFTSRASNPSSAPLVLWLTGGPGCSSELAVFYENGPYHLEKDASLSINEYGWDQTSNLLYVDQPLDTGFSFSKNPLDIVHNEKGVAADMWEFFQAFLEAHPELKNNDVYVTGESYAGHYVPAVTYKLYEADKAKQGTPVNIKGMAIGNGLTDPLIQYGAYGDFALQNKMIKNSTYNAVQAIVPQCQKMVAKCKSTPPADEQTLLQKNQKGIFSHPCMEAATFCESIPGMILQAAGNVNVYDIRKQCTYPPLCYDFSAADAFLNSPDTQKMLGVSRKWQSCSGVVHSAMMGDWMHDLEPVIPTLLEANIRVLIYAGEDDFICNYLGNQRWVEQMKWSGQDAFNKQPVSTFSVDGDAGQGKEYGGLSFLRVHSAGHMVPMDQPKASLEMLRRFVTGEPMFPPQKANSVLGRKGASTSAAEA</sequence>